<feature type="domain" description="Beta-ketoacyl-[acyl-carrier-protein] synthase III N-terminal" evidence="4">
    <location>
        <begin position="112"/>
        <end position="188"/>
    </location>
</feature>
<evidence type="ECO:0000313" key="5">
    <source>
        <dbReference type="EMBL" id="AUM12361.1"/>
    </source>
</evidence>
<dbReference type="KEGG" id="kak:Kalk_08000"/>
<accession>A0A2K9LJL9</accession>
<organism evidence="5 6">
    <name type="scientific">Ketobacter alkanivorans</name>
    <dbReference type="NCBI Taxonomy" id="1917421"/>
    <lineage>
        <taxon>Bacteria</taxon>
        <taxon>Pseudomonadati</taxon>
        <taxon>Pseudomonadota</taxon>
        <taxon>Gammaproteobacteria</taxon>
        <taxon>Pseudomonadales</taxon>
        <taxon>Ketobacteraceae</taxon>
        <taxon>Ketobacter</taxon>
    </lineage>
</organism>
<dbReference type="InterPro" id="IPR013751">
    <property type="entry name" value="ACP_syn_III_N"/>
</dbReference>
<feature type="domain" description="Beta-ketoacyl-[acyl-carrier-protein] synthase III C-terminal" evidence="3">
    <location>
        <begin position="242"/>
        <end position="329"/>
    </location>
</feature>
<proteinExistence type="predicted"/>
<dbReference type="PANTHER" id="PTHR34069">
    <property type="entry name" value="3-OXOACYL-[ACYL-CARRIER-PROTEIN] SYNTHASE 3"/>
    <property type="match status" value="1"/>
</dbReference>
<evidence type="ECO:0000256" key="2">
    <source>
        <dbReference type="ARBA" id="ARBA00023315"/>
    </source>
</evidence>
<dbReference type="OrthoDB" id="4336181at2"/>
<dbReference type="GO" id="GO:0006633">
    <property type="term" value="P:fatty acid biosynthetic process"/>
    <property type="evidence" value="ECO:0007669"/>
    <property type="project" value="InterPro"/>
</dbReference>
<dbReference type="PANTHER" id="PTHR34069:SF2">
    <property type="entry name" value="BETA-KETOACYL-[ACYL-CARRIER-PROTEIN] SYNTHASE III"/>
    <property type="match status" value="1"/>
</dbReference>
<dbReference type="GO" id="GO:0004315">
    <property type="term" value="F:3-oxoacyl-[acyl-carrier-protein] synthase activity"/>
    <property type="evidence" value="ECO:0007669"/>
    <property type="project" value="InterPro"/>
</dbReference>
<name>A0A2K9LJL9_9GAMM</name>
<dbReference type="CDD" id="cd00830">
    <property type="entry name" value="KAS_III"/>
    <property type="match status" value="1"/>
</dbReference>
<keyword evidence="2" id="KW-0012">Acyltransferase</keyword>
<sequence>MRSSMVNVAIKDMGIYLPSQVLDNKTVIETFGLDVDEAWIESRTGIKQRHWLEEDKTTSDMAVQVAKDILARRNLQPNQLDRIILATCSGDYPSPATAAVIAQKLHTRCSAFDISAACSGFLFALEAGVAAIRNGDERVLVLAADTRSRFINKQDHRSVVLFADGAAGALLEPVESGGFLGMFTGTDGTLPSLGAWIPAGGAINPTSAETVAQGEHYLKVDTLPQIFPLFVGHVKEAVDIALTKSGLSLDDIDVFVPHQGNAHLIDYIIEALDFPRQRTVNVVYRHGNSSGASLPIALAEAMAEGIIKPGDRVLLASCGAGNTYGAVVHQF</sequence>
<gene>
    <name evidence="5" type="ORF">Kalk_08000</name>
</gene>
<dbReference type="RefSeq" id="WP_101893697.1">
    <property type="nucleotide sequence ID" value="NZ_CP022684.1"/>
</dbReference>
<keyword evidence="1" id="KW-0808">Transferase</keyword>
<evidence type="ECO:0000259" key="3">
    <source>
        <dbReference type="Pfam" id="PF08541"/>
    </source>
</evidence>
<keyword evidence="6" id="KW-1185">Reference proteome</keyword>
<dbReference type="InterPro" id="IPR016039">
    <property type="entry name" value="Thiolase-like"/>
</dbReference>
<evidence type="ECO:0000256" key="1">
    <source>
        <dbReference type="ARBA" id="ARBA00022679"/>
    </source>
</evidence>
<evidence type="ECO:0008006" key="7">
    <source>
        <dbReference type="Google" id="ProtNLM"/>
    </source>
</evidence>
<evidence type="ECO:0000259" key="4">
    <source>
        <dbReference type="Pfam" id="PF08545"/>
    </source>
</evidence>
<dbReference type="Gene3D" id="3.40.47.10">
    <property type="match status" value="1"/>
</dbReference>
<reference evidence="6" key="1">
    <citation type="submission" date="2017-08" db="EMBL/GenBank/DDBJ databases">
        <title>Direct submision.</title>
        <authorList>
            <person name="Kim S.-J."/>
            <person name="Rhee S.-K."/>
        </authorList>
    </citation>
    <scope>NUCLEOTIDE SEQUENCE [LARGE SCALE GENOMIC DNA]</scope>
    <source>
        <strain evidence="6">GI5</strain>
    </source>
</reference>
<dbReference type="AlphaFoldDB" id="A0A2K9LJL9"/>
<protein>
    <recommendedName>
        <fullName evidence="7">3-oxoacyl-ACP synthase</fullName>
    </recommendedName>
</protein>
<dbReference type="Proteomes" id="UP000235116">
    <property type="component" value="Chromosome"/>
</dbReference>
<dbReference type="Pfam" id="PF08545">
    <property type="entry name" value="ACP_syn_III"/>
    <property type="match status" value="1"/>
</dbReference>
<evidence type="ECO:0000313" key="6">
    <source>
        <dbReference type="Proteomes" id="UP000235116"/>
    </source>
</evidence>
<dbReference type="SUPFAM" id="SSF53901">
    <property type="entry name" value="Thiolase-like"/>
    <property type="match status" value="1"/>
</dbReference>
<dbReference type="NCBIfam" id="NF006829">
    <property type="entry name" value="PRK09352.1"/>
    <property type="match status" value="1"/>
</dbReference>
<dbReference type="EMBL" id="CP022684">
    <property type="protein sequence ID" value="AUM12361.1"/>
    <property type="molecule type" value="Genomic_DNA"/>
</dbReference>
<dbReference type="Pfam" id="PF08541">
    <property type="entry name" value="ACP_syn_III_C"/>
    <property type="match status" value="1"/>
</dbReference>
<dbReference type="GO" id="GO:0044550">
    <property type="term" value="P:secondary metabolite biosynthetic process"/>
    <property type="evidence" value="ECO:0007669"/>
    <property type="project" value="TreeGrafter"/>
</dbReference>
<dbReference type="InterPro" id="IPR013747">
    <property type="entry name" value="ACP_syn_III_C"/>
</dbReference>